<sequence length="251" mass="28394">MIRQADRESLRSFLTNDPFYTRILSLYESYGGGYDFVGFWVQETESKLTSVISRFEDKFSLYLTDDSDLEEISSFLRFQGAGAVMSARKFSLEIKADRVIDGQVLRYNGEYYNSVLELYSPEIKPFYELLQSCASDIFIVPEYMTFLSDVTHRRNLGKCTILGTDIDGTLVSGLMTVSETSSAVILGAVATHPDFRRRGLSRELVRTLASQINARGREAYVFSASEANTRFYQNSGFTICAEFAEILGSLW</sequence>
<dbReference type="InterPro" id="IPR013653">
    <property type="entry name" value="GCN5-like_dom"/>
</dbReference>
<dbReference type="SUPFAM" id="SSF55729">
    <property type="entry name" value="Acyl-CoA N-acyltransferases (Nat)"/>
    <property type="match status" value="1"/>
</dbReference>
<gene>
    <name evidence="2" type="ORF">JKK62_04975</name>
</gene>
<dbReference type="AlphaFoldDB" id="A0A934WR67"/>
<comment type="caution">
    <text evidence="2">The sequence shown here is derived from an EMBL/GenBank/DDBJ whole genome shotgun (WGS) entry which is preliminary data.</text>
</comment>
<dbReference type="Gene3D" id="3.40.630.30">
    <property type="match status" value="1"/>
</dbReference>
<evidence type="ECO:0000313" key="3">
    <source>
        <dbReference type="Proteomes" id="UP000633365"/>
    </source>
</evidence>
<dbReference type="Pfam" id="PF08445">
    <property type="entry name" value="FR47"/>
    <property type="match status" value="1"/>
</dbReference>
<proteinExistence type="predicted"/>
<dbReference type="RefSeq" id="WP_186832986.1">
    <property type="nucleotide sequence ID" value="NZ_JAEQMG010000048.1"/>
</dbReference>
<protein>
    <submittedName>
        <fullName evidence="2">GNAT family N-acetyltransferase</fullName>
    </submittedName>
</protein>
<dbReference type="PROSITE" id="PS51186">
    <property type="entry name" value="GNAT"/>
    <property type="match status" value="1"/>
</dbReference>
<evidence type="ECO:0000313" key="2">
    <source>
        <dbReference type="EMBL" id="MBK6088009.1"/>
    </source>
</evidence>
<dbReference type="GO" id="GO:0016747">
    <property type="term" value="F:acyltransferase activity, transferring groups other than amino-acyl groups"/>
    <property type="evidence" value="ECO:0007669"/>
    <property type="project" value="InterPro"/>
</dbReference>
<reference evidence="2" key="1">
    <citation type="submission" date="2021-01" db="EMBL/GenBank/DDBJ databases">
        <title>Genome public.</title>
        <authorList>
            <person name="Liu C."/>
            <person name="Sun Q."/>
        </authorList>
    </citation>
    <scope>NUCLEOTIDE SEQUENCE</scope>
    <source>
        <strain evidence="2">M6</strain>
    </source>
</reference>
<feature type="domain" description="N-acetyltransferase" evidence="1">
    <location>
        <begin position="113"/>
        <end position="251"/>
    </location>
</feature>
<evidence type="ECO:0000259" key="1">
    <source>
        <dbReference type="PROSITE" id="PS51186"/>
    </source>
</evidence>
<dbReference type="Proteomes" id="UP000633365">
    <property type="component" value="Unassembled WGS sequence"/>
</dbReference>
<dbReference type="InterPro" id="IPR000182">
    <property type="entry name" value="GNAT_dom"/>
</dbReference>
<dbReference type="EMBL" id="JAEQMG010000048">
    <property type="protein sequence ID" value="MBK6088009.1"/>
    <property type="molecule type" value="Genomic_DNA"/>
</dbReference>
<accession>A0A934WR67</accession>
<name>A0A934WR67_9FIRM</name>
<organism evidence="2 3">
    <name type="scientific">Ruminococcus difficilis</name>
    <dbReference type="NCBI Taxonomy" id="2763069"/>
    <lineage>
        <taxon>Bacteria</taxon>
        <taxon>Bacillati</taxon>
        <taxon>Bacillota</taxon>
        <taxon>Clostridia</taxon>
        <taxon>Eubacteriales</taxon>
        <taxon>Oscillospiraceae</taxon>
        <taxon>Ruminococcus</taxon>
    </lineage>
</organism>
<dbReference type="InterPro" id="IPR016181">
    <property type="entry name" value="Acyl_CoA_acyltransferase"/>
</dbReference>
<dbReference type="CDD" id="cd04301">
    <property type="entry name" value="NAT_SF"/>
    <property type="match status" value="1"/>
</dbReference>
<keyword evidence="3" id="KW-1185">Reference proteome</keyword>